<dbReference type="eggNOG" id="ENOG502QY91">
    <property type="taxonomic scope" value="Eukaryota"/>
</dbReference>
<dbReference type="AlphaFoldDB" id="K0RDN4"/>
<evidence type="ECO:0000313" key="1">
    <source>
        <dbReference type="EMBL" id="EJK50384.1"/>
    </source>
</evidence>
<proteinExistence type="predicted"/>
<gene>
    <name evidence="1" type="ORF">THAOC_30657</name>
</gene>
<evidence type="ECO:0008006" key="3">
    <source>
        <dbReference type="Google" id="ProtNLM"/>
    </source>
</evidence>
<evidence type="ECO:0000313" key="2">
    <source>
        <dbReference type="Proteomes" id="UP000266841"/>
    </source>
</evidence>
<organism evidence="1 2">
    <name type="scientific">Thalassiosira oceanica</name>
    <name type="common">Marine diatom</name>
    <dbReference type="NCBI Taxonomy" id="159749"/>
    <lineage>
        <taxon>Eukaryota</taxon>
        <taxon>Sar</taxon>
        <taxon>Stramenopiles</taxon>
        <taxon>Ochrophyta</taxon>
        <taxon>Bacillariophyta</taxon>
        <taxon>Coscinodiscophyceae</taxon>
        <taxon>Thalassiosirophycidae</taxon>
        <taxon>Thalassiosirales</taxon>
        <taxon>Thalassiosiraceae</taxon>
        <taxon>Thalassiosira</taxon>
    </lineage>
</organism>
<accession>K0RDN4</accession>
<protein>
    <recommendedName>
        <fullName evidence="3">Glycosyl transferase family 1 domain-containing protein</fullName>
    </recommendedName>
</protein>
<reference evidence="1 2" key="1">
    <citation type="journal article" date="2012" name="Genome Biol.">
        <title>Genome and low-iron response of an oceanic diatom adapted to chronic iron limitation.</title>
        <authorList>
            <person name="Lommer M."/>
            <person name="Specht M."/>
            <person name="Roy A.S."/>
            <person name="Kraemer L."/>
            <person name="Andreson R."/>
            <person name="Gutowska M.A."/>
            <person name="Wolf J."/>
            <person name="Bergner S.V."/>
            <person name="Schilhabel M.B."/>
            <person name="Klostermeier U.C."/>
            <person name="Beiko R.G."/>
            <person name="Rosenstiel P."/>
            <person name="Hippler M."/>
            <person name="Laroche J."/>
        </authorList>
    </citation>
    <scope>NUCLEOTIDE SEQUENCE [LARGE SCALE GENOMIC DNA]</scope>
    <source>
        <strain evidence="1 2">CCMP1005</strain>
    </source>
</reference>
<dbReference type="Proteomes" id="UP000266841">
    <property type="component" value="Unassembled WGS sequence"/>
</dbReference>
<dbReference type="OrthoDB" id="43623at2759"/>
<name>K0RDN4_THAOC</name>
<keyword evidence="2" id="KW-1185">Reference proteome</keyword>
<dbReference type="OMA" id="KICHASP"/>
<dbReference type="EMBL" id="AGNL01043859">
    <property type="protein sequence ID" value="EJK50384.1"/>
    <property type="molecule type" value="Genomic_DNA"/>
</dbReference>
<comment type="caution">
    <text evidence="1">The sequence shown here is derived from an EMBL/GenBank/DDBJ whole genome shotgun (WGS) entry which is preliminary data.</text>
</comment>
<sequence length="361" mass="40969">MDPISYQPNDHAFCKPNGPGSLHRQAIMAFNYSSPVSSASYKKLQHVLNLNDKFHLNMAGGQGIFDGNRQCISRMLTGYGLGEAGVMTKNDPGVTLVETKFTNSSCPLDDEKCVDQGRIFLQTEQIIRWAPMKICHASPNCVIADFSQYNLYLERRKEVGDSVVLLPIMTQTPSRLKKYEPDFIKPLKHRPIDIIFYGTPTNRRKILSEEEEYYKKHGYPERNITFITNREAITTNKVALMGEAYEDAKVCVVVHAHDYETGGEYHRYSEFGPFGCVPVVEFISDYISVEALERCGGFNFVSAQVVFQRAIEIVGLIDRDMYQDEQVKAMTQWWKDGIQWESLLSDLGLRMSGTSQNVLKG</sequence>